<dbReference type="Proteomes" id="UP000706039">
    <property type="component" value="Unassembled WGS sequence"/>
</dbReference>
<name>A0ABS7PZZ1_9SPHN</name>
<gene>
    <name evidence="1" type="ORF">K7G82_28115</name>
</gene>
<accession>A0ABS7PZZ1</accession>
<dbReference type="EMBL" id="JAINVV010000015">
    <property type="protein sequence ID" value="MBY8826200.1"/>
    <property type="molecule type" value="Genomic_DNA"/>
</dbReference>
<protein>
    <submittedName>
        <fullName evidence="1">Uncharacterized protein</fullName>
    </submittedName>
</protein>
<keyword evidence="2" id="KW-1185">Reference proteome</keyword>
<sequence>MTVMTASGALRPAFPSPVFPPKIPRERLLRLDVEGERDASFLAELLDLVRAHALMPLGIAIDSAGARMRVRLEFDRAADGAGDALVERLRNRPSIRKAAFVTQD</sequence>
<evidence type="ECO:0000313" key="2">
    <source>
        <dbReference type="Proteomes" id="UP000706039"/>
    </source>
</evidence>
<comment type="caution">
    <text evidence="1">The sequence shown here is derived from an EMBL/GenBank/DDBJ whole genome shotgun (WGS) entry which is preliminary data.</text>
</comment>
<dbReference type="RefSeq" id="WP_222993626.1">
    <property type="nucleotide sequence ID" value="NZ_JAINVV010000015.1"/>
</dbReference>
<evidence type="ECO:0000313" key="1">
    <source>
        <dbReference type="EMBL" id="MBY8826200.1"/>
    </source>
</evidence>
<organism evidence="1 2">
    <name type="scientific">Sphingomonas colocasiae</name>
    <dbReference type="NCBI Taxonomy" id="1848973"/>
    <lineage>
        <taxon>Bacteria</taxon>
        <taxon>Pseudomonadati</taxon>
        <taxon>Pseudomonadota</taxon>
        <taxon>Alphaproteobacteria</taxon>
        <taxon>Sphingomonadales</taxon>
        <taxon>Sphingomonadaceae</taxon>
        <taxon>Sphingomonas</taxon>
    </lineage>
</organism>
<proteinExistence type="predicted"/>
<reference evidence="1 2" key="1">
    <citation type="submission" date="2021-08" db="EMBL/GenBank/DDBJ databases">
        <authorList>
            <person name="Tuo L."/>
        </authorList>
    </citation>
    <scope>NUCLEOTIDE SEQUENCE [LARGE SCALE GENOMIC DNA]</scope>
    <source>
        <strain evidence="1 2">JCM 31229</strain>
    </source>
</reference>